<evidence type="ECO:0000313" key="2">
    <source>
        <dbReference type="EMBL" id="GAA4747618.1"/>
    </source>
</evidence>
<organism evidence="2 3">
    <name type="scientific">Nocardioides endophyticus</name>
    <dbReference type="NCBI Taxonomy" id="1353775"/>
    <lineage>
        <taxon>Bacteria</taxon>
        <taxon>Bacillati</taxon>
        <taxon>Actinomycetota</taxon>
        <taxon>Actinomycetes</taxon>
        <taxon>Propionibacteriales</taxon>
        <taxon>Nocardioidaceae</taxon>
        <taxon>Nocardioides</taxon>
    </lineage>
</organism>
<feature type="transmembrane region" description="Helical" evidence="1">
    <location>
        <begin position="139"/>
        <end position="160"/>
    </location>
</feature>
<gene>
    <name evidence="2" type="ORF">GCM10023350_35630</name>
</gene>
<comment type="caution">
    <text evidence="2">The sequence shown here is derived from an EMBL/GenBank/DDBJ whole genome shotgun (WGS) entry which is preliminary data.</text>
</comment>
<reference evidence="3" key="1">
    <citation type="journal article" date="2019" name="Int. J. Syst. Evol. Microbiol.">
        <title>The Global Catalogue of Microorganisms (GCM) 10K type strain sequencing project: providing services to taxonomists for standard genome sequencing and annotation.</title>
        <authorList>
            <consortium name="The Broad Institute Genomics Platform"/>
            <consortium name="The Broad Institute Genome Sequencing Center for Infectious Disease"/>
            <person name="Wu L."/>
            <person name="Ma J."/>
        </authorList>
    </citation>
    <scope>NUCLEOTIDE SEQUENCE [LARGE SCALE GENOMIC DNA]</scope>
    <source>
        <strain evidence="3">JCM 18532</strain>
    </source>
</reference>
<dbReference type="Proteomes" id="UP001499882">
    <property type="component" value="Unassembled WGS sequence"/>
</dbReference>
<feature type="transmembrane region" description="Helical" evidence="1">
    <location>
        <begin position="167"/>
        <end position="189"/>
    </location>
</feature>
<keyword evidence="1" id="KW-1133">Transmembrane helix</keyword>
<proteinExistence type="predicted"/>
<protein>
    <submittedName>
        <fullName evidence="2">ABC transporter permease</fullName>
    </submittedName>
</protein>
<dbReference type="EMBL" id="BAABKN010000023">
    <property type="protein sequence ID" value="GAA4747618.1"/>
    <property type="molecule type" value="Genomic_DNA"/>
</dbReference>
<accession>A0ABP8Z656</accession>
<feature type="transmembrane region" description="Helical" evidence="1">
    <location>
        <begin position="91"/>
        <end position="119"/>
    </location>
</feature>
<sequence>MIALLRGELAKAVTTRTFWAFLLGNAAFAALNAVLVGAASGTLDSVPEKQEAISSLPLLVLVWGLVGVAGEHRHRTAAPSALVARHGRGTLLAMRIGAYGLTGVALGVVVSVVGVAVALPLLAAQPGPDLSAAQVSDVVAGNLVAAALSVTLGAAIGALLRSQVLGVVAVLVVGFAVVPLISSVNEGAANLTPFGASAVLTGATHDTTITAYAAAWILVGWTVALTTATVLVERARDLA</sequence>
<keyword evidence="3" id="KW-1185">Reference proteome</keyword>
<keyword evidence="1" id="KW-0472">Membrane</keyword>
<name>A0ABP8Z656_9ACTN</name>
<feature type="transmembrane region" description="Helical" evidence="1">
    <location>
        <begin position="209"/>
        <end position="232"/>
    </location>
</feature>
<feature type="transmembrane region" description="Helical" evidence="1">
    <location>
        <begin position="20"/>
        <end position="40"/>
    </location>
</feature>
<evidence type="ECO:0000256" key="1">
    <source>
        <dbReference type="SAM" id="Phobius"/>
    </source>
</evidence>
<evidence type="ECO:0000313" key="3">
    <source>
        <dbReference type="Proteomes" id="UP001499882"/>
    </source>
</evidence>
<keyword evidence="1" id="KW-0812">Transmembrane</keyword>
<feature type="transmembrane region" description="Helical" evidence="1">
    <location>
        <begin position="52"/>
        <end position="70"/>
    </location>
</feature>
<dbReference type="RefSeq" id="WP_345528262.1">
    <property type="nucleotide sequence ID" value="NZ_BAABKN010000023.1"/>
</dbReference>